<dbReference type="NCBIfam" id="TIGR02037">
    <property type="entry name" value="degP_htrA_DO"/>
    <property type="match status" value="1"/>
</dbReference>
<dbReference type="SUPFAM" id="SSF50156">
    <property type="entry name" value="PDZ domain-like"/>
    <property type="match status" value="1"/>
</dbReference>
<dbReference type="PANTHER" id="PTHR22939:SF129">
    <property type="entry name" value="SERINE PROTEASE HTRA2, MITOCHONDRIAL"/>
    <property type="match status" value="1"/>
</dbReference>
<evidence type="ECO:0000256" key="4">
    <source>
        <dbReference type="ARBA" id="ARBA00022737"/>
    </source>
</evidence>
<dbReference type="InterPro" id="IPR001940">
    <property type="entry name" value="Peptidase_S1C"/>
</dbReference>
<dbReference type="InterPro" id="IPR001478">
    <property type="entry name" value="PDZ"/>
</dbReference>
<feature type="active site" description="Charge relay system" evidence="7">
    <location>
        <position position="135"/>
    </location>
</feature>
<feature type="binding site" evidence="8">
    <location>
        <position position="135"/>
    </location>
    <ligand>
        <name>substrate</name>
    </ligand>
</feature>
<evidence type="ECO:0000259" key="11">
    <source>
        <dbReference type="PROSITE" id="PS50106"/>
    </source>
</evidence>
<keyword evidence="3" id="KW-0732">Signal</keyword>
<accession>A0A4R5L717</accession>
<keyword evidence="2" id="KW-0645">Protease</keyword>
<dbReference type="CDD" id="cd10839">
    <property type="entry name" value="cpPDZ1_DegP-like"/>
    <property type="match status" value="1"/>
</dbReference>
<dbReference type="Gene3D" id="2.40.10.120">
    <property type="match status" value="1"/>
</dbReference>
<keyword evidence="5" id="KW-0378">Hydrolase</keyword>
<dbReference type="OrthoDB" id="9758917at2"/>
<keyword evidence="4" id="KW-0677">Repeat</keyword>
<evidence type="ECO:0000256" key="8">
    <source>
        <dbReference type="PIRSR" id="PIRSR611782-2"/>
    </source>
</evidence>
<keyword evidence="6" id="KW-0720">Serine protease</keyword>
<dbReference type="SMART" id="SM00228">
    <property type="entry name" value="PDZ"/>
    <property type="match status" value="1"/>
</dbReference>
<organism evidence="12 13">
    <name type="scientific">Paraburkholderia guartelaensis</name>
    <dbReference type="NCBI Taxonomy" id="2546446"/>
    <lineage>
        <taxon>Bacteria</taxon>
        <taxon>Pseudomonadati</taxon>
        <taxon>Pseudomonadota</taxon>
        <taxon>Betaproteobacteria</taxon>
        <taxon>Burkholderiales</taxon>
        <taxon>Burkholderiaceae</taxon>
        <taxon>Paraburkholderia</taxon>
    </lineage>
</organism>
<dbReference type="EMBL" id="SMOD01000026">
    <property type="protein sequence ID" value="TDG04635.1"/>
    <property type="molecule type" value="Genomic_DNA"/>
</dbReference>
<keyword evidence="10" id="KW-1133">Transmembrane helix</keyword>
<dbReference type="InterPro" id="IPR036034">
    <property type="entry name" value="PDZ_sf"/>
</dbReference>
<dbReference type="GO" id="GO:0004252">
    <property type="term" value="F:serine-type endopeptidase activity"/>
    <property type="evidence" value="ECO:0007669"/>
    <property type="project" value="InterPro"/>
</dbReference>
<dbReference type="InterPro" id="IPR011782">
    <property type="entry name" value="Pept_S1C_Do"/>
</dbReference>
<evidence type="ECO:0000313" key="12">
    <source>
        <dbReference type="EMBL" id="TDG04635.1"/>
    </source>
</evidence>
<protein>
    <submittedName>
        <fullName evidence="12">Do family serine endopeptidase</fullName>
    </submittedName>
</protein>
<keyword evidence="10" id="KW-0472">Membrane</keyword>
<feature type="compositionally biased region" description="Acidic residues" evidence="9">
    <location>
        <begin position="396"/>
        <end position="405"/>
    </location>
</feature>
<dbReference type="Pfam" id="PF13365">
    <property type="entry name" value="Trypsin_2"/>
    <property type="match status" value="1"/>
</dbReference>
<proteinExistence type="inferred from homology"/>
<dbReference type="Proteomes" id="UP000295606">
    <property type="component" value="Unassembled WGS sequence"/>
</dbReference>
<dbReference type="RefSeq" id="WP_133186210.1">
    <property type="nucleotide sequence ID" value="NZ_CAJMZB010000011.1"/>
</dbReference>
<evidence type="ECO:0000256" key="2">
    <source>
        <dbReference type="ARBA" id="ARBA00022670"/>
    </source>
</evidence>
<evidence type="ECO:0000256" key="10">
    <source>
        <dbReference type="SAM" id="Phobius"/>
    </source>
</evidence>
<reference evidence="12 13" key="1">
    <citation type="submission" date="2019-03" db="EMBL/GenBank/DDBJ databases">
        <title>Paraburkholderia sp. isolated from native Mimosa gymnas in Guartela State Park, Brazil.</title>
        <authorList>
            <person name="Paulitsch F."/>
            <person name="Hungria M."/>
            <person name="Delamuta J.R.M."/>
            <person name="Ribeiro R.A."/>
            <person name="Dall'Agnol R."/>
            <person name="Silva J.S.B."/>
        </authorList>
    </citation>
    <scope>NUCLEOTIDE SEQUENCE [LARGE SCALE GENOMIC DNA]</scope>
    <source>
        <strain evidence="12 13">CNPSo 3008</strain>
    </source>
</reference>
<evidence type="ECO:0000313" key="13">
    <source>
        <dbReference type="Proteomes" id="UP000295606"/>
    </source>
</evidence>
<comment type="caution">
    <text evidence="12">The sequence shown here is derived from an EMBL/GenBank/DDBJ whole genome shotgun (WGS) entry which is preliminary data.</text>
</comment>
<dbReference type="GO" id="GO:0006508">
    <property type="term" value="P:proteolysis"/>
    <property type="evidence" value="ECO:0007669"/>
    <property type="project" value="UniProtKB-KW"/>
</dbReference>
<evidence type="ECO:0000256" key="7">
    <source>
        <dbReference type="PIRSR" id="PIRSR611782-1"/>
    </source>
</evidence>
<feature type="binding site" evidence="8">
    <location>
        <position position="165"/>
    </location>
    <ligand>
        <name>substrate</name>
    </ligand>
</feature>
<gene>
    <name evidence="12" type="ORF">E1N52_28565</name>
</gene>
<dbReference type="SUPFAM" id="SSF50494">
    <property type="entry name" value="Trypsin-like serine proteases"/>
    <property type="match status" value="1"/>
</dbReference>
<dbReference type="PANTHER" id="PTHR22939">
    <property type="entry name" value="SERINE PROTEASE FAMILY S1C HTRA-RELATED"/>
    <property type="match status" value="1"/>
</dbReference>
<dbReference type="PRINTS" id="PR00834">
    <property type="entry name" value="PROTEASES2C"/>
</dbReference>
<dbReference type="InterPro" id="IPR009003">
    <property type="entry name" value="Peptidase_S1_PA"/>
</dbReference>
<name>A0A4R5L717_9BURK</name>
<evidence type="ECO:0000256" key="5">
    <source>
        <dbReference type="ARBA" id="ARBA00022801"/>
    </source>
</evidence>
<evidence type="ECO:0000256" key="9">
    <source>
        <dbReference type="SAM" id="MobiDB-lite"/>
    </source>
</evidence>
<evidence type="ECO:0000256" key="1">
    <source>
        <dbReference type="ARBA" id="ARBA00010541"/>
    </source>
</evidence>
<feature type="region of interest" description="Disordered" evidence="9">
    <location>
        <begin position="383"/>
        <end position="405"/>
    </location>
</feature>
<sequence>MLRRFWLFFAQAVTVLLALMFIIATLKPQWLQHQGQFGKQLAEPIVALREVAPGIGGGAAQGSYADAAQKAMPAVVNVFSSKDGSLPPDPRQNDPLFRYFFGDRNKNQKQQEQPAANLGSGVIVSPDGYILTNQHVIDGADQIEIALSDGRTTNAKVIGIDPETDLAVLKINLPNLPTITLGRMDQTRVGDVVLAIGNPFGVGQTVTMGIISALGRNHLGINTFENFIQTDAPINPGNSGGALVDVNGNLLGINTAIYSRSGGSLGIGFAIPVSTARSVLESIITSGSVTRGWIGVEPQDVTPEIADSFGLKEKSGAIVAGVLQGGPADKAGIKPGDVLTSVNGEAITDTTRLLNVIAQIKPGTDAKIHLVRKNRDMDLDVLIGKRPPPPKQPAQEDGEGDDDGG</sequence>
<dbReference type="PROSITE" id="PS50106">
    <property type="entry name" value="PDZ"/>
    <property type="match status" value="1"/>
</dbReference>
<keyword evidence="10" id="KW-0812">Transmembrane</keyword>
<dbReference type="Pfam" id="PF13180">
    <property type="entry name" value="PDZ_2"/>
    <property type="match status" value="1"/>
</dbReference>
<dbReference type="AlphaFoldDB" id="A0A4R5L717"/>
<dbReference type="Gene3D" id="2.30.42.10">
    <property type="match status" value="1"/>
</dbReference>
<feature type="domain" description="PDZ" evidence="11">
    <location>
        <begin position="309"/>
        <end position="351"/>
    </location>
</feature>
<dbReference type="FunFam" id="2.40.10.10:FF:000001">
    <property type="entry name" value="Periplasmic serine protease DegS"/>
    <property type="match status" value="1"/>
</dbReference>
<feature type="active site" description="Charge relay system" evidence="7">
    <location>
        <position position="239"/>
    </location>
</feature>
<evidence type="ECO:0000256" key="3">
    <source>
        <dbReference type="ARBA" id="ARBA00022729"/>
    </source>
</evidence>
<feature type="active site" description="Charge relay system" evidence="7">
    <location>
        <position position="165"/>
    </location>
</feature>
<feature type="binding site" evidence="8">
    <location>
        <begin position="237"/>
        <end position="239"/>
    </location>
    <ligand>
        <name>substrate</name>
    </ligand>
</feature>
<feature type="transmembrane region" description="Helical" evidence="10">
    <location>
        <begin position="6"/>
        <end position="26"/>
    </location>
</feature>
<evidence type="ECO:0000256" key="6">
    <source>
        <dbReference type="ARBA" id="ARBA00022825"/>
    </source>
</evidence>
<comment type="similarity">
    <text evidence="1">Belongs to the peptidase S1C family.</text>
</comment>